<dbReference type="EMBL" id="JAUZQE010000012">
    <property type="protein sequence ID" value="MDR4125715.1"/>
    <property type="molecule type" value="Genomic_DNA"/>
</dbReference>
<keyword evidence="4" id="KW-1185">Reference proteome</keyword>
<dbReference type="Gene3D" id="2.20.200.10">
    <property type="entry name" value="Outer membrane efflux proteins (OEP)"/>
    <property type="match status" value="1"/>
</dbReference>
<keyword evidence="2" id="KW-1134">Transmembrane beta strand</keyword>
<name>A0ABU1D5Q9_9BURK</name>
<protein>
    <submittedName>
        <fullName evidence="3">Efflux transporter outer membrane subunit</fullName>
    </submittedName>
</protein>
<proteinExistence type="inferred from homology"/>
<dbReference type="InterPro" id="IPR010131">
    <property type="entry name" value="MdtP/NodT-like"/>
</dbReference>
<dbReference type="Gene3D" id="1.20.1600.10">
    <property type="entry name" value="Outer membrane efflux proteins (OEP)"/>
    <property type="match status" value="1"/>
</dbReference>
<dbReference type="Pfam" id="PF02321">
    <property type="entry name" value="OEP"/>
    <property type="match status" value="1"/>
</dbReference>
<organism evidence="3 4">
    <name type="scientific">Yanghanlia caeni</name>
    <dbReference type="NCBI Taxonomy" id="3064283"/>
    <lineage>
        <taxon>Bacteria</taxon>
        <taxon>Pseudomonadati</taxon>
        <taxon>Pseudomonadota</taxon>
        <taxon>Betaproteobacteria</taxon>
        <taxon>Burkholderiales</taxon>
        <taxon>Alcaligenaceae</taxon>
        <taxon>Yanghanlia</taxon>
    </lineage>
</organism>
<comment type="similarity">
    <text evidence="1 2">Belongs to the outer membrane factor (OMF) (TC 1.B.17) family.</text>
</comment>
<comment type="subcellular location">
    <subcellularLocation>
        <location evidence="2">Cell membrane</location>
        <topology evidence="2">Lipid-anchor</topology>
    </subcellularLocation>
</comment>
<dbReference type="InterPro" id="IPR003423">
    <property type="entry name" value="OMP_efflux"/>
</dbReference>
<keyword evidence="2" id="KW-0472">Membrane</keyword>
<dbReference type="PANTHER" id="PTHR30203:SF32">
    <property type="entry name" value="CATION EFFLUX SYSTEM PROTEIN CUSC"/>
    <property type="match status" value="1"/>
</dbReference>
<accession>A0ABU1D5Q9</accession>
<evidence type="ECO:0000256" key="1">
    <source>
        <dbReference type="ARBA" id="ARBA00007613"/>
    </source>
</evidence>
<keyword evidence="2" id="KW-0449">Lipoprotein</keyword>
<sequence>MMAAVRDTTCTPALGYLAWVTDTQLDLSQARGALHDARSNTAQFARLVEQDLNALQLLTGNAQRLELGQPAADIGTVLRLAGVPASLPSETLLRRPDIVAAEHEIRAANGRIAAARAAFFPRIVLTATAGTASADLSGLFSGGSGAWSFLPRLDLPIFDFGNRQANLDLARVQRDARIAQYEYAIQTAFREVADALTARAHYVEQLQAQVDLVQEAQRTHELSVRRYETGVDSFLQVLDAQRTLFNAQKALLASRLQQQLNIVQLYRALGGGWSEKSDGQTGSH</sequence>
<keyword evidence="2" id="KW-0812">Transmembrane</keyword>
<dbReference type="NCBIfam" id="TIGR01845">
    <property type="entry name" value="outer_NodT"/>
    <property type="match status" value="1"/>
</dbReference>
<evidence type="ECO:0000313" key="4">
    <source>
        <dbReference type="Proteomes" id="UP001232156"/>
    </source>
</evidence>
<gene>
    <name evidence="3" type="ORF">Q8947_06920</name>
</gene>
<evidence type="ECO:0000313" key="3">
    <source>
        <dbReference type="EMBL" id="MDR4125715.1"/>
    </source>
</evidence>
<dbReference type="Proteomes" id="UP001232156">
    <property type="component" value="Unassembled WGS sequence"/>
</dbReference>
<reference evidence="3 4" key="1">
    <citation type="submission" date="2023-08" db="EMBL/GenBank/DDBJ databases">
        <title>Alcaligenaceae gen. nov., a novel taxon isolated from the sludge of Yixing Pesticide Factory.</title>
        <authorList>
            <person name="Ruan L."/>
        </authorList>
    </citation>
    <scope>NUCLEOTIDE SEQUENCE [LARGE SCALE GENOMIC DNA]</scope>
    <source>
        <strain evidence="3 4">LG-2</strain>
    </source>
</reference>
<evidence type="ECO:0000256" key="2">
    <source>
        <dbReference type="RuleBase" id="RU362097"/>
    </source>
</evidence>
<comment type="caution">
    <text evidence="3">The sequence shown here is derived from an EMBL/GenBank/DDBJ whole genome shotgun (WGS) entry which is preliminary data.</text>
</comment>
<keyword evidence="2" id="KW-0564">Palmitate</keyword>
<dbReference type="PANTHER" id="PTHR30203">
    <property type="entry name" value="OUTER MEMBRANE CATION EFFLUX PROTEIN"/>
    <property type="match status" value="1"/>
</dbReference>
<dbReference type="RefSeq" id="WP_347286857.1">
    <property type="nucleotide sequence ID" value="NZ_JAUZQE010000012.1"/>
</dbReference>
<dbReference type="SUPFAM" id="SSF56954">
    <property type="entry name" value="Outer membrane efflux proteins (OEP)"/>
    <property type="match status" value="1"/>
</dbReference>